<dbReference type="PRINTS" id="PR00070">
    <property type="entry name" value="DHFR"/>
</dbReference>
<dbReference type="InterPro" id="IPR017925">
    <property type="entry name" value="DHFR_CS"/>
</dbReference>
<dbReference type="SUPFAM" id="SSF53597">
    <property type="entry name" value="Dihydrofolate reductase-like"/>
    <property type="match status" value="1"/>
</dbReference>
<keyword evidence="4 7" id="KW-0554">One-carbon metabolism</keyword>
<dbReference type="Pfam" id="PF00186">
    <property type="entry name" value="DHFR_1"/>
    <property type="match status" value="1"/>
</dbReference>
<dbReference type="PIRSF" id="PIRSF000194">
    <property type="entry name" value="DHFR"/>
    <property type="match status" value="1"/>
</dbReference>
<dbReference type="InterPro" id="IPR001796">
    <property type="entry name" value="DHFR_dom"/>
</dbReference>
<evidence type="ECO:0000313" key="11">
    <source>
        <dbReference type="Proteomes" id="UP001501734"/>
    </source>
</evidence>
<evidence type="ECO:0000256" key="6">
    <source>
        <dbReference type="ARBA" id="ARBA00023002"/>
    </source>
</evidence>
<gene>
    <name evidence="10" type="primary">dfrA</name>
    <name evidence="10" type="ORF">GCM10022410_16470</name>
</gene>
<organism evidence="10 11">
    <name type="scientific">Amphibacillus indicireducens</name>
    <dbReference type="NCBI Taxonomy" id="1076330"/>
    <lineage>
        <taxon>Bacteria</taxon>
        <taxon>Bacillati</taxon>
        <taxon>Bacillota</taxon>
        <taxon>Bacilli</taxon>
        <taxon>Bacillales</taxon>
        <taxon>Bacillaceae</taxon>
        <taxon>Amphibacillus</taxon>
    </lineage>
</organism>
<evidence type="ECO:0000313" key="10">
    <source>
        <dbReference type="EMBL" id="GAA4071532.1"/>
    </source>
</evidence>
<dbReference type="InterPro" id="IPR024072">
    <property type="entry name" value="DHFR-like_dom_sf"/>
</dbReference>
<evidence type="ECO:0000256" key="4">
    <source>
        <dbReference type="ARBA" id="ARBA00022563"/>
    </source>
</evidence>
<feature type="domain" description="DHFR" evidence="9">
    <location>
        <begin position="1"/>
        <end position="161"/>
    </location>
</feature>
<evidence type="ECO:0000256" key="2">
    <source>
        <dbReference type="ARBA" id="ARBA00009539"/>
    </source>
</evidence>
<dbReference type="EC" id="1.5.1.3" evidence="3 7"/>
<keyword evidence="6 7" id="KW-0560">Oxidoreductase</keyword>
<dbReference type="InterPro" id="IPR012259">
    <property type="entry name" value="DHFR"/>
</dbReference>
<accession>A0ABP7VQ46</accession>
<evidence type="ECO:0000256" key="1">
    <source>
        <dbReference type="ARBA" id="ARBA00004903"/>
    </source>
</evidence>
<dbReference type="PANTHER" id="PTHR48069">
    <property type="entry name" value="DIHYDROFOLATE REDUCTASE"/>
    <property type="match status" value="1"/>
</dbReference>
<evidence type="ECO:0000259" key="9">
    <source>
        <dbReference type="PROSITE" id="PS51330"/>
    </source>
</evidence>
<evidence type="ECO:0000256" key="7">
    <source>
        <dbReference type="PIRNR" id="PIRNR000194"/>
    </source>
</evidence>
<comment type="catalytic activity">
    <reaction evidence="7">
        <text>(6S)-5,6,7,8-tetrahydrofolate + NADP(+) = 7,8-dihydrofolate + NADPH + H(+)</text>
        <dbReference type="Rhea" id="RHEA:15009"/>
        <dbReference type="ChEBI" id="CHEBI:15378"/>
        <dbReference type="ChEBI" id="CHEBI:57451"/>
        <dbReference type="ChEBI" id="CHEBI:57453"/>
        <dbReference type="ChEBI" id="CHEBI:57783"/>
        <dbReference type="ChEBI" id="CHEBI:58349"/>
        <dbReference type="EC" id="1.5.1.3"/>
    </reaction>
</comment>
<comment type="caution">
    <text evidence="10">The sequence shown here is derived from an EMBL/GenBank/DDBJ whole genome shotgun (WGS) entry which is preliminary data.</text>
</comment>
<dbReference type="PROSITE" id="PS51330">
    <property type="entry name" value="DHFR_2"/>
    <property type="match status" value="1"/>
</dbReference>
<comment type="function">
    <text evidence="7">Key enzyme in folate metabolism. Catalyzes an essential reaction for de novo glycine and purine synthesis, and for DNA precursor synthesis.</text>
</comment>
<comment type="pathway">
    <text evidence="1 7">Cofactor biosynthesis; tetrahydrofolate biosynthesis; 5,6,7,8-tetrahydrofolate from 7,8-dihydrofolate: step 1/1.</text>
</comment>
<comment type="similarity">
    <text evidence="2 7 8">Belongs to the dihydrofolate reductase family.</text>
</comment>
<evidence type="ECO:0000256" key="8">
    <source>
        <dbReference type="RuleBase" id="RU004474"/>
    </source>
</evidence>
<dbReference type="PANTHER" id="PTHR48069:SF3">
    <property type="entry name" value="DIHYDROFOLATE REDUCTASE"/>
    <property type="match status" value="1"/>
</dbReference>
<keyword evidence="11" id="KW-1185">Reference proteome</keyword>
<dbReference type="Gene3D" id="3.40.430.10">
    <property type="entry name" value="Dihydrofolate Reductase, subunit A"/>
    <property type="match status" value="1"/>
</dbReference>
<evidence type="ECO:0000256" key="3">
    <source>
        <dbReference type="ARBA" id="ARBA00012856"/>
    </source>
</evidence>
<proteinExistence type="inferred from homology"/>
<sequence length="162" mass="19168">MLSMIFANDRNYLIGKDNWIPWDIPNDLGYFKAMTTGKTIIMGRKTFESFGKPLPNRHHVVLTRNKDFQADGCVVFHQIEDVLDYIKPFSNQEVIVIGGSEIYQQFLKYADRLYITYIDAEFEGDTYLPEFDLSNWQLTSKEKGIKNEENPYDYYFLQYDRN</sequence>
<dbReference type="CDD" id="cd00209">
    <property type="entry name" value="DHFR"/>
    <property type="match status" value="1"/>
</dbReference>
<protein>
    <recommendedName>
        <fullName evidence="3 7">Dihydrofolate reductase</fullName>
        <ecNumber evidence="3 7">1.5.1.3</ecNumber>
    </recommendedName>
</protein>
<reference evidence="11" key="1">
    <citation type="journal article" date="2019" name="Int. J. Syst. Evol. Microbiol.">
        <title>The Global Catalogue of Microorganisms (GCM) 10K type strain sequencing project: providing services to taxonomists for standard genome sequencing and annotation.</title>
        <authorList>
            <consortium name="The Broad Institute Genomics Platform"/>
            <consortium name="The Broad Institute Genome Sequencing Center for Infectious Disease"/>
            <person name="Wu L."/>
            <person name="Ma J."/>
        </authorList>
    </citation>
    <scope>NUCLEOTIDE SEQUENCE [LARGE SCALE GENOMIC DNA]</scope>
    <source>
        <strain evidence="11">JCM 17250</strain>
    </source>
</reference>
<evidence type="ECO:0000256" key="5">
    <source>
        <dbReference type="ARBA" id="ARBA00022857"/>
    </source>
</evidence>
<name>A0ABP7VQ46_9BACI</name>
<dbReference type="Proteomes" id="UP001501734">
    <property type="component" value="Unassembled WGS sequence"/>
</dbReference>
<dbReference type="PROSITE" id="PS00075">
    <property type="entry name" value="DHFR_1"/>
    <property type="match status" value="1"/>
</dbReference>
<dbReference type="EMBL" id="BAABDL010000085">
    <property type="protein sequence ID" value="GAA4071532.1"/>
    <property type="molecule type" value="Genomic_DNA"/>
</dbReference>
<keyword evidence="5 7" id="KW-0521">NADP</keyword>
<dbReference type="RefSeq" id="WP_344912094.1">
    <property type="nucleotide sequence ID" value="NZ_BAABDL010000085.1"/>
</dbReference>